<accession>A0AAW9RTX5</accession>
<proteinExistence type="inferred from homology"/>
<dbReference type="InterPro" id="IPR008258">
    <property type="entry name" value="Transglycosylase_SLT_dom_1"/>
</dbReference>
<name>A0AAW9RTX5_9BACT</name>
<feature type="domain" description="Transglycosylase SLT" evidence="2">
    <location>
        <begin position="108"/>
        <end position="203"/>
    </location>
</feature>
<dbReference type="Proteomes" id="UP001403385">
    <property type="component" value="Unassembled WGS sequence"/>
</dbReference>
<dbReference type="Pfam" id="PF01464">
    <property type="entry name" value="SLT"/>
    <property type="match status" value="1"/>
</dbReference>
<dbReference type="CDD" id="cd16894">
    <property type="entry name" value="MltD-like"/>
    <property type="match status" value="1"/>
</dbReference>
<sequence length="349" mass="40539">MKNIQSTAILIILLGLIGYHFYEKFEKKEPPINAELRYSMEAFNIDLPEYVEFCGEPAPLKEHEVRERFDREMHANVFWHSNTYLMLKRANRWFPRIEKILEANGIPADFKYLAVIESALTNVISPVGATGFWQFMKGTGKEFDLEINSEVDERYDPIKSTEAAAKYLKRAYKKFGSWTLVAASYNMGITGVERSLNRQKADSYYDLALNNETARYVFRILAIKEIFENTDKYHFKLKKQNLYYPEDLRYVEVQESIPDLVDFALKEGVSYKTLKFYNPWLRDKSLHIKNKKKSYQIAIPVNLPDASVPEETLLTTNKIDSLSPMKNMTDTLVNARTEAVEEEKSEAAL</sequence>
<dbReference type="RefSeq" id="WP_346820999.1">
    <property type="nucleotide sequence ID" value="NZ_JBDKWZ010000005.1"/>
</dbReference>
<dbReference type="PANTHER" id="PTHR37423:SF2">
    <property type="entry name" value="MEMBRANE-BOUND LYTIC MUREIN TRANSGLYCOSYLASE C"/>
    <property type="match status" value="1"/>
</dbReference>
<keyword evidence="4" id="KW-1185">Reference proteome</keyword>
<organism evidence="3 4">
    <name type="scientific">Rapidithrix thailandica</name>
    <dbReference type="NCBI Taxonomy" id="413964"/>
    <lineage>
        <taxon>Bacteria</taxon>
        <taxon>Pseudomonadati</taxon>
        <taxon>Bacteroidota</taxon>
        <taxon>Cytophagia</taxon>
        <taxon>Cytophagales</taxon>
        <taxon>Flammeovirgaceae</taxon>
        <taxon>Rapidithrix</taxon>
    </lineage>
</organism>
<evidence type="ECO:0000256" key="1">
    <source>
        <dbReference type="ARBA" id="ARBA00007734"/>
    </source>
</evidence>
<dbReference type="AlphaFoldDB" id="A0AAW9RTX5"/>
<dbReference type="Gene3D" id="1.10.530.10">
    <property type="match status" value="1"/>
</dbReference>
<reference evidence="3 4" key="1">
    <citation type="submission" date="2024-04" db="EMBL/GenBank/DDBJ databases">
        <title>Novel genus in family Flammeovirgaceae.</title>
        <authorList>
            <person name="Nguyen T.H."/>
            <person name="Vuong T.Q."/>
            <person name="Le H."/>
            <person name="Kim S.-G."/>
        </authorList>
    </citation>
    <scope>NUCLEOTIDE SEQUENCE [LARGE SCALE GENOMIC DNA]</scope>
    <source>
        <strain evidence="3 4">JCM 23209</strain>
    </source>
</reference>
<evidence type="ECO:0000259" key="2">
    <source>
        <dbReference type="Pfam" id="PF01464"/>
    </source>
</evidence>
<protein>
    <submittedName>
        <fullName evidence="3">Lytic transglycosylase domain-containing protein</fullName>
    </submittedName>
</protein>
<dbReference type="InterPro" id="IPR023346">
    <property type="entry name" value="Lysozyme-like_dom_sf"/>
</dbReference>
<dbReference type="EMBL" id="JBDKWZ010000005">
    <property type="protein sequence ID" value="MEN7548219.1"/>
    <property type="molecule type" value="Genomic_DNA"/>
</dbReference>
<comment type="caution">
    <text evidence="3">The sequence shown here is derived from an EMBL/GenBank/DDBJ whole genome shotgun (WGS) entry which is preliminary data.</text>
</comment>
<comment type="similarity">
    <text evidence="1">Belongs to the transglycosylase Slt family.</text>
</comment>
<gene>
    <name evidence="3" type="ORF">AAG747_09880</name>
</gene>
<evidence type="ECO:0000313" key="3">
    <source>
        <dbReference type="EMBL" id="MEN7548219.1"/>
    </source>
</evidence>
<dbReference type="SUPFAM" id="SSF53955">
    <property type="entry name" value="Lysozyme-like"/>
    <property type="match status" value="1"/>
</dbReference>
<dbReference type="PANTHER" id="PTHR37423">
    <property type="entry name" value="SOLUBLE LYTIC MUREIN TRANSGLYCOSYLASE-RELATED"/>
    <property type="match status" value="1"/>
</dbReference>
<evidence type="ECO:0000313" key="4">
    <source>
        <dbReference type="Proteomes" id="UP001403385"/>
    </source>
</evidence>